<dbReference type="EMBL" id="CP018632">
    <property type="protein sequence ID" value="ASJ71034.1"/>
    <property type="molecule type" value="Genomic_DNA"/>
</dbReference>
<dbReference type="SUPFAM" id="SSF50090">
    <property type="entry name" value="Electron transport accessory proteins"/>
    <property type="match status" value="1"/>
</dbReference>
<sequence length="126" mass="14371">MNHNTPNDKNSDTALQALPSIPRDTEGPVFSEPWEAEVFAMTLSLHEQGVFTWQEWATTLSESIRTAQQQGDPDLGDTYYSHWLSALEHMIVQKRIGERSELARLHNDWDEAACRTPHGQPIELSR</sequence>
<accession>A0A2Z2NV85</accession>
<proteinExistence type="predicted"/>
<dbReference type="InterPro" id="IPR042262">
    <property type="entry name" value="CN_hydtase_beta_C"/>
</dbReference>
<keyword evidence="4" id="KW-1185">Reference proteome</keyword>
<feature type="compositionally biased region" description="Polar residues" evidence="1">
    <location>
        <begin position="1"/>
        <end position="14"/>
    </location>
</feature>
<protein>
    <recommendedName>
        <fullName evidence="2">Nitrile hydratase beta subunit-like N-terminal domain-containing protein</fullName>
    </recommendedName>
</protein>
<name>A0A2Z2NV85_9GAMM</name>
<dbReference type="NCBIfam" id="TIGR03889">
    <property type="entry name" value="nitrile_acc"/>
    <property type="match status" value="1"/>
</dbReference>
<dbReference type="InterPro" id="IPR023808">
    <property type="entry name" value="Nitrile_Hydratase_acc_put"/>
</dbReference>
<organism evidence="3 4">
    <name type="scientific">Granulosicoccus antarcticus IMCC3135</name>
    <dbReference type="NCBI Taxonomy" id="1192854"/>
    <lineage>
        <taxon>Bacteria</taxon>
        <taxon>Pseudomonadati</taxon>
        <taxon>Pseudomonadota</taxon>
        <taxon>Gammaproteobacteria</taxon>
        <taxon>Chromatiales</taxon>
        <taxon>Granulosicoccaceae</taxon>
        <taxon>Granulosicoccus</taxon>
    </lineage>
</organism>
<dbReference type="Gene3D" id="1.10.472.20">
    <property type="entry name" value="Nitrile hydratase, beta subunit"/>
    <property type="match status" value="1"/>
</dbReference>
<feature type="region of interest" description="Disordered" evidence="1">
    <location>
        <begin position="1"/>
        <end position="29"/>
    </location>
</feature>
<dbReference type="OrthoDB" id="9811616at2"/>
<dbReference type="KEGG" id="gai:IMCC3135_04605"/>
<dbReference type="InterPro" id="IPR049054">
    <property type="entry name" value="CN_hydtase_beta-like_N"/>
</dbReference>
<gene>
    <name evidence="3" type="ORF">IMCC3135_04605</name>
</gene>
<evidence type="ECO:0000259" key="2">
    <source>
        <dbReference type="Pfam" id="PF21006"/>
    </source>
</evidence>
<evidence type="ECO:0000256" key="1">
    <source>
        <dbReference type="SAM" id="MobiDB-lite"/>
    </source>
</evidence>
<dbReference type="Pfam" id="PF21006">
    <property type="entry name" value="NHase_beta_N"/>
    <property type="match status" value="1"/>
</dbReference>
<reference evidence="3 4" key="1">
    <citation type="submission" date="2016-12" db="EMBL/GenBank/DDBJ databases">
        <authorList>
            <person name="Song W.-J."/>
            <person name="Kurnit D.M."/>
        </authorList>
    </citation>
    <scope>NUCLEOTIDE SEQUENCE [LARGE SCALE GENOMIC DNA]</scope>
    <source>
        <strain evidence="3 4">IMCC3135</strain>
    </source>
</reference>
<dbReference type="InterPro" id="IPR008990">
    <property type="entry name" value="Elect_transpt_acc-like_dom_sf"/>
</dbReference>
<evidence type="ECO:0000313" key="4">
    <source>
        <dbReference type="Proteomes" id="UP000250079"/>
    </source>
</evidence>
<dbReference type="AlphaFoldDB" id="A0A2Z2NV85"/>
<evidence type="ECO:0000313" key="3">
    <source>
        <dbReference type="EMBL" id="ASJ71034.1"/>
    </source>
</evidence>
<dbReference type="Proteomes" id="UP000250079">
    <property type="component" value="Chromosome"/>
</dbReference>
<dbReference type="RefSeq" id="WP_088916517.1">
    <property type="nucleotide sequence ID" value="NZ_CP018632.1"/>
</dbReference>
<feature type="domain" description="Nitrile hydratase beta subunit-like N-terminal" evidence="2">
    <location>
        <begin position="23"/>
        <end position="109"/>
    </location>
</feature>